<gene>
    <name evidence="5" type="ORF">VP1G_09448</name>
</gene>
<feature type="compositionally biased region" description="Polar residues" evidence="4">
    <location>
        <begin position="125"/>
        <end position="139"/>
    </location>
</feature>
<organism evidence="5 6">
    <name type="scientific">Cytospora mali</name>
    <name type="common">Apple Valsa canker fungus</name>
    <name type="synonym">Valsa mali</name>
    <dbReference type="NCBI Taxonomy" id="578113"/>
    <lineage>
        <taxon>Eukaryota</taxon>
        <taxon>Fungi</taxon>
        <taxon>Dikarya</taxon>
        <taxon>Ascomycota</taxon>
        <taxon>Pezizomycotina</taxon>
        <taxon>Sordariomycetes</taxon>
        <taxon>Sordariomycetidae</taxon>
        <taxon>Diaporthales</taxon>
        <taxon>Cytosporaceae</taxon>
        <taxon>Cytospora</taxon>
    </lineage>
</organism>
<evidence type="ECO:0000256" key="4">
    <source>
        <dbReference type="SAM" id="MobiDB-lite"/>
    </source>
</evidence>
<reference evidence="6" key="1">
    <citation type="submission" date="2014-12" db="EMBL/GenBank/DDBJ databases">
        <title>Genome Sequence of Valsa Canker Pathogens Uncovers a Specific Adaption of Colonization on Woody Bark.</title>
        <authorList>
            <person name="Yin Z."/>
            <person name="Liu H."/>
            <person name="Gao X."/>
            <person name="Li Z."/>
            <person name="Song N."/>
            <person name="Ke X."/>
            <person name="Dai Q."/>
            <person name="Wu Y."/>
            <person name="Sun Y."/>
            <person name="Xu J.-R."/>
            <person name="Kang Z.K."/>
            <person name="Wang L."/>
            <person name="Huang L."/>
        </authorList>
    </citation>
    <scope>NUCLEOTIDE SEQUENCE [LARGE SCALE GENOMIC DNA]</scope>
    <source>
        <strain evidence="6">SXYL134</strain>
    </source>
</reference>
<keyword evidence="6" id="KW-1185">Reference proteome</keyword>
<dbReference type="PROSITE" id="PS50294">
    <property type="entry name" value="WD_REPEATS_REGION"/>
    <property type="match status" value="2"/>
</dbReference>
<feature type="compositionally biased region" description="Basic and acidic residues" evidence="4">
    <location>
        <begin position="226"/>
        <end position="248"/>
    </location>
</feature>
<feature type="compositionally biased region" description="Low complexity" evidence="4">
    <location>
        <begin position="1059"/>
        <end position="1074"/>
    </location>
</feature>
<name>A0A194VEZ0_CYTMA</name>
<dbReference type="PANTHER" id="PTHR14221:SF0">
    <property type="entry name" value="WD REPEAT-CONTAINING PROTEIN 44"/>
    <property type="match status" value="1"/>
</dbReference>
<protein>
    <recommendedName>
        <fullName evidence="7">WD repeat-containing protein C3H5.08c</fullName>
    </recommendedName>
</protein>
<feature type="repeat" description="WD" evidence="3">
    <location>
        <begin position="337"/>
        <end position="361"/>
    </location>
</feature>
<dbReference type="AlphaFoldDB" id="A0A194VEZ0"/>
<feature type="compositionally biased region" description="Polar residues" evidence="4">
    <location>
        <begin position="22"/>
        <end position="68"/>
    </location>
</feature>
<dbReference type="CDD" id="cd00200">
    <property type="entry name" value="WD40"/>
    <property type="match status" value="1"/>
</dbReference>
<dbReference type="InterPro" id="IPR001680">
    <property type="entry name" value="WD40_rpt"/>
</dbReference>
<evidence type="ECO:0000313" key="5">
    <source>
        <dbReference type="EMBL" id="KUI62341.1"/>
    </source>
</evidence>
<accession>A0A194VEZ0</accession>
<dbReference type="Proteomes" id="UP000078576">
    <property type="component" value="Unassembled WGS sequence"/>
</dbReference>
<feature type="region of interest" description="Disordered" evidence="4">
    <location>
        <begin position="1"/>
        <end position="249"/>
    </location>
</feature>
<feature type="compositionally biased region" description="Polar residues" evidence="4">
    <location>
        <begin position="91"/>
        <end position="102"/>
    </location>
</feature>
<dbReference type="PANTHER" id="PTHR14221">
    <property type="entry name" value="WD REPEAT DOMAIN 44"/>
    <property type="match status" value="1"/>
</dbReference>
<dbReference type="InterPro" id="IPR036322">
    <property type="entry name" value="WD40_repeat_dom_sf"/>
</dbReference>
<feature type="compositionally biased region" description="Polar residues" evidence="4">
    <location>
        <begin position="1"/>
        <end position="14"/>
    </location>
</feature>
<dbReference type="SMART" id="SM00320">
    <property type="entry name" value="WD40"/>
    <property type="match status" value="6"/>
</dbReference>
<proteinExistence type="predicted"/>
<feature type="compositionally biased region" description="Polar residues" evidence="4">
    <location>
        <begin position="1033"/>
        <end position="1043"/>
    </location>
</feature>
<dbReference type="SUPFAM" id="SSF50978">
    <property type="entry name" value="WD40 repeat-like"/>
    <property type="match status" value="1"/>
</dbReference>
<evidence type="ECO:0000256" key="2">
    <source>
        <dbReference type="ARBA" id="ARBA00022737"/>
    </source>
</evidence>
<dbReference type="InterPro" id="IPR040324">
    <property type="entry name" value="WDR44/Dgr2"/>
</dbReference>
<feature type="region of interest" description="Disordered" evidence="4">
    <location>
        <begin position="835"/>
        <end position="982"/>
    </location>
</feature>
<feature type="compositionally biased region" description="Low complexity" evidence="4">
    <location>
        <begin position="771"/>
        <end position="800"/>
    </location>
</feature>
<dbReference type="Gene3D" id="2.130.10.10">
    <property type="entry name" value="YVTN repeat-like/Quinoprotein amine dehydrogenase"/>
    <property type="match status" value="1"/>
</dbReference>
<dbReference type="Pfam" id="PF00400">
    <property type="entry name" value="WD40"/>
    <property type="match status" value="4"/>
</dbReference>
<sequence>MATNSLSVKTSQGQRDAEPSPARSQGSQEFRDANSASPRINLNTATSPGSANGSTASPSLNTRGSQILTPATVPTPTTSTTIVPPAPASTNTQLSLKDSYTRLTRRDTPSAPKDADDGNAKGPAANTSQPNPSNHSVITPINPGVDPLSQHIFARTNTESSFARQPRIRNTTANRPDSPASGLEPLPRQSSDLNGRQFAPTGDAGKDKKKSGSFLSRFGMRTTRKAKAEAESIRDSDSELNGESRMDGTDASVFSSTVEGGGFIPRHKEPPRYIRIRAHNKKHHDREFNRMFLAQELVGTQPKLTEDGKAADDGVAVVTVSVAGTGGRRRERTGGAIWATEFSRDGRYLAAAGKDAIVRIWAVISTPEERRAQEEEEASVRPIGERLSAPVFVERPIKEFSGHTNEILDLTWSKNNFLLSTSMDKTVRLWHISRDECLCTFKHKDLVTKVAFHPTDDRFFLAGSLDMTLRLWSIPDKAVAYSVHLPDMVTAVAFTPDGKLAIAGLLNGMCMIYETEGLKFHSQIHAKSSRGKNSKGSKITGIQTIAMPLNSGGSGGTEPGEVKIMVSTNDSRIRVYKLKDGSLDVKFKGHENACTQISGSFSDDAQYIISGSEDRKTFIWKMGALAIGDSNKQPSESFDAHGDIVTTARFAPVKTRQLLSASGDPIYDLCNPPPVTLMPWDEATTASQAPSESGSQEKEQNPDKPQPSTPGLAKKPEYTPAYLARTEHRDGNIIVTSDDQGVIKVFRQDCAFAKRRHESWETGSAFSRKPGGILSSGIGRSSSIRTRTSAGSAAPSRRGSLSGGTGQPGNLPPGVVWGAPGTPKISSDMILSWRQNVEGGGGRPLSIAGSIGAPGRSERSISPAKHIRTPVSGSRANLASEARKQQYASAASPRLGNHGPDSPTSSVTSQGHRRPRTATVVEAKKIAPSPLQVAVTEEEQGKEKQPQEKPRPSTSRERSDSKPAEEVAPDVPPVPSFSFRGAEDGEGVLRLDPAGASYGFWNLNRWKGLASLRGSISEGKSHGGGAGGKGHQRTASDAVSSGVESRENSAGGGSRRKSLVPSRSSTVPTSPPDSEGTLPVPGFDLRRQSNSQCASRLSTVTTHEDHLLAPAVSAISKLSSELTSESDNGSRTTDDGDDDVPPCRKCGATNKFRVKRVQGRQKMVCGRCGCVGPEQKW</sequence>
<feature type="repeat" description="WD" evidence="3">
    <location>
        <begin position="440"/>
        <end position="482"/>
    </location>
</feature>
<feature type="compositionally biased region" description="Basic and acidic residues" evidence="4">
    <location>
        <begin position="104"/>
        <end position="119"/>
    </location>
</feature>
<feature type="compositionally biased region" description="Basic and acidic residues" evidence="4">
    <location>
        <begin position="939"/>
        <end position="965"/>
    </location>
</feature>
<dbReference type="STRING" id="694573.A0A194VEZ0"/>
<feature type="region of interest" description="Disordered" evidence="4">
    <location>
        <begin position="757"/>
        <end position="820"/>
    </location>
</feature>
<feature type="region of interest" description="Disordered" evidence="4">
    <location>
        <begin position="1015"/>
        <end position="1083"/>
    </location>
</feature>
<feature type="compositionally biased region" description="Polar residues" evidence="4">
    <location>
        <begin position="684"/>
        <end position="694"/>
    </location>
</feature>
<feature type="region of interest" description="Disordered" evidence="4">
    <location>
        <begin position="684"/>
        <end position="716"/>
    </location>
</feature>
<keyword evidence="2" id="KW-0677">Repeat</keyword>
<evidence type="ECO:0000256" key="3">
    <source>
        <dbReference type="PROSITE-ProRule" id="PRU00221"/>
    </source>
</evidence>
<keyword evidence="1 3" id="KW-0853">WD repeat</keyword>
<evidence type="ECO:0000256" key="1">
    <source>
        <dbReference type="ARBA" id="ARBA00022574"/>
    </source>
</evidence>
<dbReference type="EMBL" id="KN714808">
    <property type="protein sequence ID" value="KUI62341.1"/>
    <property type="molecule type" value="Genomic_DNA"/>
</dbReference>
<dbReference type="InterPro" id="IPR015943">
    <property type="entry name" value="WD40/YVTN_repeat-like_dom_sf"/>
</dbReference>
<dbReference type="PROSITE" id="PS50082">
    <property type="entry name" value="WD_REPEATS_2"/>
    <property type="match status" value="3"/>
</dbReference>
<feature type="region of interest" description="Disordered" evidence="4">
    <location>
        <begin position="1120"/>
        <end position="1143"/>
    </location>
</feature>
<evidence type="ECO:0008006" key="7">
    <source>
        <dbReference type="Google" id="ProtNLM"/>
    </source>
</evidence>
<feature type="compositionally biased region" description="Polar residues" evidence="4">
    <location>
        <begin position="1120"/>
        <end position="1131"/>
    </location>
</feature>
<feature type="repeat" description="WD" evidence="3">
    <location>
        <begin position="400"/>
        <end position="440"/>
    </location>
</feature>
<evidence type="ECO:0000313" key="6">
    <source>
        <dbReference type="Proteomes" id="UP000078576"/>
    </source>
</evidence>
<dbReference type="OrthoDB" id="1932312at2759"/>
<feature type="compositionally biased region" description="Polar residues" evidence="4">
    <location>
        <begin position="155"/>
        <end position="175"/>
    </location>
</feature>
<feature type="compositionally biased region" description="Low complexity" evidence="4">
    <location>
        <begin position="69"/>
        <end position="83"/>
    </location>
</feature>